<evidence type="ECO:0000313" key="3">
    <source>
        <dbReference type="Proteomes" id="UP000887013"/>
    </source>
</evidence>
<feature type="transmembrane region" description="Helical" evidence="1">
    <location>
        <begin position="309"/>
        <end position="333"/>
    </location>
</feature>
<evidence type="ECO:0008006" key="4">
    <source>
        <dbReference type="Google" id="ProtNLM"/>
    </source>
</evidence>
<evidence type="ECO:0000256" key="1">
    <source>
        <dbReference type="SAM" id="Phobius"/>
    </source>
</evidence>
<protein>
    <recommendedName>
        <fullName evidence="4">Gustatory receptor</fullName>
    </recommendedName>
</protein>
<name>A0A8X6NL63_NEPPI</name>
<comment type="caution">
    <text evidence="2">The sequence shown here is derived from an EMBL/GenBank/DDBJ whole genome shotgun (WGS) entry which is preliminary data.</text>
</comment>
<dbReference type="AlphaFoldDB" id="A0A8X6NL63"/>
<dbReference type="EMBL" id="BMAW01059076">
    <property type="protein sequence ID" value="GFT19407.1"/>
    <property type="molecule type" value="Genomic_DNA"/>
</dbReference>
<feature type="transmembrane region" description="Helical" evidence="1">
    <location>
        <begin position="105"/>
        <end position="123"/>
    </location>
</feature>
<evidence type="ECO:0000313" key="2">
    <source>
        <dbReference type="EMBL" id="GFT19407.1"/>
    </source>
</evidence>
<feature type="transmembrane region" description="Helical" evidence="1">
    <location>
        <begin position="383"/>
        <end position="401"/>
    </location>
</feature>
<keyword evidence="3" id="KW-1185">Reference proteome</keyword>
<feature type="transmembrane region" description="Helical" evidence="1">
    <location>
        <begin position="275"/>
        <end position="294"/>
    </location>
</feature>
<accession>A0A8X6NL63</accession>
<gene>
    <name evidence="2" type="primary">AVEN_213416_1</name>
    <name evidence="2" type="ORF">NPIL_408901</name>
</gene>
<feature type="transmembrane region" description="Helical" evidence="1">
    <location>
        <begin position="149"/>
        <end position="169"/>
    </location>
</feature>
<organism evidence="2 3">
    <name type="scientific">Nephila pilipes</name>
    <name type="common">Giant wood spider</name>
    <name type="synonym">Nephila maculata</name>
    <dbReference type="NCBI Taxonomy" id="299642"/>
    <lineage>
        <taxon>Eukaryota</taxon>
        <taxon>Metazoa</taxon>
        <taxon>Ecdysozoa</taxon>
        <taxon>Arthropoda</taxon>
        <taxon>Chelicerata</taxon>
        <taxon>Arachnida</taxon>
        <taxon>Araneae</taxon>
        <taxon>Araneomorphae</taxon>
        <taxon>Entelegynae</taxon>
        <taxon>Araneoidea</taxon>
        <taxon>Nephilidae</taxon>
        <taxon>Nephila</taxon>
    </lineage>
</organism>
<feature type="transmembrane region" description="Helical" evidence="1">
    <location>
        <begin position="209"/>
        <end position="230"/>
    </location>
</feature>
<proteinExistence type="predicted"/>
<keyword evidence="1" id="KW-0472">Membrane</keyword>
<feature type="transmembrane region" description="Helical" evidence="1">
    <location>
        <begin position="70"/>
        <end position="93"/>
    </location>
</feature>
<keyword evidence="1" id="KW-1133">Transmembrane helix</keyword>
<sequence length="405" mass="46588">MADIFEKIDKDVPRARNSKKQMCPTNTKISWEDEYFRRISDSQPRIFNIPSFLYIFLCLSGLVEESDSNSFYRATTVVFKIVVIFTSLNVWISSVIQYDAHSLKLIFGTLCSYLLVLGVYFPIQSKRKQLSRTICKISKITSFTHSKKINVFTFILFSMPVIFSILITLTSPRKWLAKFEAFGYEVQDSVAQILLISIKSYIHALIHPIISNVVTLLFCLLFYCCSSAICDITNEILLISPEAFEPTKQIDILRRKARIDDVLDSIQHLFSSPSFFIIVTNFLSCGNVIGWYLYYDLGDYRAYMFIESLIYGVNGFGCLICILWMAGSVSVYMQNLKEAFHRKAHLRAILLHRMQEPQLKRELFEKPDFTFTACDIISMKKSTILAVIGTLLTYTVLIINVKNQS</sequence>
<feature type="transmembrane region" description="Helical" evidence="1">
    <location>
        <begin position="46"/>
        <end position="63"/>
    </location>
</feature>
<dbReference type="OrthoDB" id="6428147at2759"/>
<reference evidence="2" key="1">
    <citation type="submission" date="2020-08" db="EMBL/GenBank/DDBJ databases">
        <title>Multicomponent nature underlies the extraordinary mechanical properties of spider dragline silk.</title>
        <authorList>
            <person name="Kono N."/>
            <person name="Nakamura H."/>
            <person name="Mori M."/>
            <person name="Yoshida Y."/>
            <person name="Ohtoshi R."/>
            <person name="Malay A.D."/>
            <person name="Moran D.A.P."/>
            <person name="Tomita M."/>
            <person name="Numata K."/>
            <person name="Arakawa K."/>
        </authorList>
    </citation>
    <scope>NUCLEOTIDE SEQUENCE</scope>
</reference>
<dbReference type="Proteomes" id="UP000887013">
    <property type="component" value="Unassembled WGS sequence"/>
</dbReference>
<keyword evidence="1" id="KW-0812">Transmembrane</keyword>